<protein>
    <recommendedName>
        <fullName evidence="5">Lipoprotein</fullName>
    </recommendedName>
</protein>
<dbReference type="EMBL" id="CP029190">
    <property type="protein sequence ID" value="QES51790.1"/>
    <property type="molecule type" value="Genomic_DNA"/>
</dbReference>
<gene>
    <name evidence="3" type="ORF">DEJ50_31995</name>
</gene>
<proteinExistence type="predicted"/>
<name>A0A5P2DB76_STRVZ</name>
<organism evidence="3 4">
    <name type="scientific">Streptomyces venezuelae</name>
    <dbReference type="NCBI Taxonomy" id="54571"/>
    <lineage>
        <taxon>Bacteria</taxon>
        <taxon>Bacillati</taxon>
        <taxon>Actinomycetota</taxon>
        <taxon>Actinomycetes</taxon>
        <taxon>Kitasatosporales</taxon>
        <taxon>Streptomycetaceae</taxon>
        <taxon>Streptomyces</taxon>
    </lineage>
</organism>
<evidence type="ECO:0008006" key="5">
    <source>
        <dbReference type="Google" id="ProtNLM"/>
    </source>
</evidence>
<evidence type="ECO:0000313" key="4">
    <source>
        <dbReference type="Proteomes" id="UP000325211"/>
    </source>
</evidence>
<feature type="signal peptide" evidence="2">
    <location>
        <begin position="1"/>
        <end position="16"/>
    </location>
</feature>
<accession>A0A5P2DB76</accession>
<feature type="compositionally biased region" description="Low complexity" evidence="1">
    <location>
        <begin position="127"/>
        <end position="137"/>
    </location>
</feature>
<evidence type="ECO:0000313" key="3">
    <source>
        <dbReference type="EMBL" id="QES51790.1"/>
    </source>
</evidence>
<dbReference type="AlphaFoldDB" id="A0A5P2DB76"/>
<dbReference type="Proteomes" id="UP000325211">
    <property type="component" value="Chromosome"/>
</dbReference>
<evidence type="ECO:0000256" key="2">
    <source>
        <dbReference type="SAM" id="SignalP"/>
    </source>
</evidence>
<feature type="region of interest" description="Disordered" evidence="1">
    <location>
        <begin position="110"/>
        <end position="164"/>
    </location>
</feature>
<feature type="chain" id="PRO_5039194923" description="Lipoprotein" evidence="2">
    <location>
        <begin position="17"/>
        <end position="164"/>
    </location>
</feature>
<reference evidence="3 4" key="1">
    <citation type="submission" date="2018-05" db="EMBL/GenBank/DDBJ databases">
        <title>Streptomyces venezuelae.</title>
        <authorList>
            <person name="Kim W."/>
            <person name="Lee N."/>
            <person name="Cho B.-K."/>
        </authorList>
    </citation>
    <scope>NUCLEOTIDE SEQUENCE [LARGE SCALE GENOMIC DNA]</scope>
    <source>
        <strain evidence="3 4">ATCC 21782</strain>
    </source>
</reference>
<sequence length="164" mass="16166">MAGALAAALLYGACSAGPTIPTGTAHPAVGPAGPGPLDGMAEAIGCTPALSVDADELRQGECRTGQGTSYRMLSFARPEGRDAWLTEARAYGGSYLVGERWVVTAHPDSALPGLRERLGGTIESGTAHGSNSPSGPAGPDGPHGPHGHGPPGAPLSSTPSPPAG</sequence>
<dbReference type="RefSeq" id="WP_190344813.1">
    <property type="nucleotide sequence ID" value="NZ_CP029190.1"/>
</dbReference>
<evidence type="ECO:0000256" key="1">
    <source>
        <dbReference type="SAM" id="MobiDB-lite"/>
    </source>
</evidence>
<keyword evidence="2" id="KW-0732">Signal</keyword>